<accession>A0A2S7WJB7</accession>
<dbReference type="AlphaFoldDB" id="A0A2S7WJB7"/>
<evidence type="ECO:0000313" key="6">
    <source>
        <dbReference type="Proteomes" id="UP000238882"/>
    </source>
</evidence>
<name>A0A2S7WJB7_9FLAO</name>
<dbReference type="RefSeq" id="WP_105014265.1">
    <property type="nucleotide sequence ID" value="NZ_MSCN01000001.1"/>
</dbReference>
<dbReference type="InterPro" id="IPR000792">
    <property type="entry name" value="Tscrpt_reg_LuxR_C"/>
</dbReference>
<dbReference type="GO" id="GO:0003677">
    <property type="term" value="F:DNA binding"/>
    <property type="evidence" value="ECO:0007669"/>
    <property type="project" value="UniProtKB-KW"/>
</dbReference>
<dbReference type="CDD" id="cd06170">
    <property type="entry name" value="LuxR_C_like"/>
    <property type="match status" value="1"/>
</dbReference>
<dbReference type="PRINTS" id="PR00038">
    <property type="entry name" value="HTHLUXR"/>
</dbReference>
<dbReference type="InterPro" id="IPR016032">
    <property type="entry name" value="Sig_transdc_resp-reg_C-effctor"/>
</dbReference>
<dbReference type="EMBL" id="MSCN01000001">
    <property type="protein sequence ID" value="PQJ77683.1"/>
    <property type="molecule type" value="Genomic_DNA"/>
</dbReference>
<dbReference type="InterPro" id="IPR003018">
    <property type="entry name" value="GAF"/>
</dbReference>
<feature type="domain" description="HTH luxR-type" evidence="4">
    <location>
        <begin position="243"/>
        <end position="308"/>
    </location>
</feature>
<keyword evidence="2" id="KW-0238">DNA-binding</keyword>
<evidence type="ECO:0000313" key="5">
    <source>
        <dbReference type="EMBL" id="PQJ77683.1"/>
    </source>
</evidence>
<keyword evidence="1" id="KW-0805">Transcription regulation</keyword>
<proteinExistence type="predicted"/>
<dbReference type="OrthoDB" id="965844at2"/>
<dbReference type="InterPro" id="IPR036388">
    <property type="entry name" value="WH-like_DNA-bd_sf"/>
</dbReference>
<evidence type="ECO:0000259" key="4">
    <source>
        <dbReference type="PROSITE" id="PS50043"/>
    </source>
</evidence>
<dbReference type="PROSITE" id="PS00622">
    <property type="entry name" value="HTH_LUXR_1"/>
    <property type="match status" value="1"/>
</dbReference>
<evidence type="ECO:0000256" key="2">
    <source>
        <dbReference type="ARBA" id="ARBA00023125"/>
    </source>
</evidence>
<dbReference type="PANTHER" id="PTHR44688:SF25">
    <property type="entry name" value="HTH LUXR-TYPE DOMAIN-CONTAINING PROTEIN"/>
    <property type="match status" value="1"/>
</dbReference>
<comment type="caution">
    <text evidence="5">The sequence shown here is derived from an EMBL/GenBank/DDBJ whole genome shotgun (WGS) entry which is preliminary data.</text>
</comment>
<dbReference type="SUPFAM" id="SSF46894">
    <property type="entry name" value="C-terminal effector domain of the bipartite response regulators"/>
    <property type="match status" value="1"/>
</dbReference>
<keyword evidence="3" id="KW-0804">Transcription</keyword>
<gene>
    <name evidence="5" type="ORF">BTO18_00125</name>
</gene>
<dbReference type="GO" id="GO:0006355">
    <property type="term" value="P:regulation of DNA-templated transcription"/>
    <property type="evidence" value="ECO:0007669"/>
    <property type="project" value="InterPro"/>
</dbReference>
<reference evidence="5 6" key="1">
    <citation type="submission" date="2016-12" db="EMBL/GenBank/DDBJ databases">
        <title>Trade-off between light-utilization and light-protection in marine flavobacteria.</title>
        <authorList>
            <person name="Kumagai Y."/>
            <person name="Yoshizawa S."/>
            <person name="Kogure K."/>
            <person name="Iwasaki W."/>
        </authorList>
    </citation>
    <scope>NUCLEOTIDE SEQUENCE [LARGE SCALE GENOMIC DNA]</scope>
    <source>
        <strain evidence="5 6">NBRC 108759</strain>
    </source>
</reference>
<dbReference type="Pfam" id="PF13185">
    <property type="entry name" value="GAF_2"/>
    <property type="match status" value="1"/>
</dbReference>
<dbReference type="SMART" id="SM00421">
    <property type="entry name" value="HTH_LUXR"/>
    <property type="match status" value="1"/>
</dbReference>
<organism evidence="5 6">
    <name type="scientific">Polaribacter porphyrae</name>
    <dbReference type="NCBI Taxonomy" id="1137780"/>
    <lineage>
        <taxon>Bacteria</taxon>
        <taxon>Pseudomonadati</taxon>
        <taxon>Bacteroidota</taxon>
        <taxon>Flavobacteriia</taxon>
        <taxon>Flavobacteriales</taxon>
        <taxon>Flavobacteriaceae</taxon>
    </lineage>
</organism>
<dbReference type="SUPFAM" id="SSF55781">
    <property type="entry name" value="GAF domain-like"/>
    <property type="match status" value="1"/>
</dbReference>
<dbReference type="InterPro" id="IPR029016">
    <property type="entry name" value="GAF-like_dom_sf"/>
</dbReference>
<evidence type="ECO:0000256" key="1">
    <source>
        <dbReference type="ARBA" id="ARBA00023015"/>
    </source>
</evidence>
<dbReference type="PROSITE" id="PS50043">
    <property type="entry name" value="HTH_LUXR_2"/>
    <property type="match status" value="1"/>
</dbReference>
<dbReference type="PANTHER" id="PTHR44688">
    <property type="entry name" value="DNA-BINDING TRANSCRIPTIONAL ACTIVATOR DEVR_DOSR"/>
    <property type="match status" value="1"/>
</dbReference>
<dbReference type="Gene3D" id="1.10.10.10">
    <property type="entry name" value="Winged helix-like DNA-binding domain superfamily/Winged helix DNA-binding domain"/>
    <property type="match status" value="1"/>
</dbReference>
<sequence>MNEKIYYSHLYKIAKDLNKEFSLQSALRNSLEKTCESLAIETGWIWLTEPNNTSVYLAASYNLPPALKNHPERLSGWCYCIQQYLSDDIEEAINISEIACTRLKDIVSGTNDLKFHATIPIILKGEKVGLLNLLTKASKKLKDEELTILNSISDLIGTTIQRTRFKGNFPNTNQATEKSNLQLTNTFLSNRIEALKTVLTSNLSDKQKLIEIQEKIENFQKDFSILVKETEDLKSKKVSSSGFQFPETPISKRELEVLNLIKEGFTNDEIGKRLCITERTVKFHITAILSKLKANNRTKAVDIALKRGLLSI</sequence>
<dbReference type="Gene3D" id="3.30.450.40">
    <property type="match status" value="1"/>
</dbReference>
<keyword evidence="6" id="KW-1185">Reference proteome</keyword>
<dbReference type="Proteomes" id="UP000238882">
    <property type="component" value="Unassembled WGS sequence"/>
</dbReference>
<evidence type="ECO:0000256" key="3">
    <source>
        <dbReference type="ARBA" id="ARBA00023163"/>
    </source>
</evidence>
<protein>
    <recommendedName>
        <fullName evidence="4">HTH luxR-type domain-containing protein</fullName>
    </recommendedName>
</protein>
<dbReference type="Pfam" id="PF00196">
    <property type="entry name" value="GerE"/>
    <property type="match status" value="1"/>
</dbReference>